<dbReference type="GO" id="GO:0015031">
    <property type="term" value="P:protein transport"/>
    <property type="evidence" value="ECO:0007669"/>
    <property type="project" value="UniProtKB-KW"/>
</dbReference>
<dbReference type="AlphaFoldDB" id="A0AAW1Q4T6"/>
<dbReference type="EMBL" id="JALJOR010000005">
    <property type="protein sequence ID" value="KAK9817014.1"/>
    <property type="molecule type" value="Genomic_DNA"/>
</dbReference>
<feature type="compositionally biased region" description="Basic and acidic residues" evidence="8">
    <location>
        <begin position="166"/>
        <end position="180"/>
    </location>
</feature>
<dbReference type="PRINTS" id="PR01506">
    <property type="entry name" value="TATBPROTEIN"/>
</dbReference>
<gene>
    <name evidence="9" type="ORF">WJX72_008329</name>
</gene>
<protein>
    <submittedName>
        <fullName evidence="9">Uncharacterized protein</fullName>
    </submittedName>
</protein>
<comment type="caution">
    <text evidence="9">The sequence shown here is derived from an EMBL/GenBank/DDBJ whole genome shotgun (WGS) entry which is preliminary data.</text>
</comment>
<dbReference type="PANTHER" id="PTHR33162:SF3">
    <property type="entry name" value="SEC-INDEPENDENT PROTEIN TRANSLOCASE PROTEIN TATB, CHLOROPLASTIC"/>
    <property type="match status" value="1"/>
</dbReference>
<reference evidence="9 10" key="1">
    <citation type="journal article" date="2024" name="Nat. Commun.">
        <title>Phylogenomics reveals the evolutionary origins of lichenization in chlorophyte algae.</title>
        <authorList>
            <person name="Puginier C."/>
            <person name="Libourel C."/>
            <person name="Otte J."/>
            <person name="Skaloud P."/>
            <person name="Haon M."/>
            <person name="Grisel S."/>
            <person name="Petersen M."/>
            <person name="Berrin J.G."/>
            <person name="Delaux P.M."/>
            <person name="Dal Grande F."/>
            <person name="Keller J."/>
        </authorList>
    </citation>
    <scope>NUCLEOTIDE SEQUENCE [LARGE SCALE GENOMIC DNA]</scope>
    <source>
        <strain evidence="9 10">SAG 2043</strain>
    </source>
</reference>
<keyword evidence="4" id="KW-0653">Protein transport</keyword>
<evidence type="ECO:0000256" key="6">
    <source>
        <dbReference type="ARBA" id="ARBA00023010"/>
    </source>
</evidence>
<dbReference type="Pfam" id="PF02416">
    <property type="entry name" value="TatA_B_E"/>
    <property type="match status" value="1"/>
</dbReference>
<evidence type="ECO:0000256" key="5">
    <source>
        <dbReference type="ARBA" id="ARBA00022989"/>
    </source>
</evidence>
<sequence length="219" mass="23025">MAVRPAAQCKQNPFVGAHRSILAAGWRRLQRTRAPCPRQQQAPQASFLGVGAPEALLVGVVALIVFGPKGLAEAAKSLGKTVRAFQPTLKELASVSSELKSTLEEQIGLDDIRQEFRQGSASSQPAAPSSAASSDSANGKVTTYPAADPNPAAEEQPQLRPLADGEPARIDPDIERKRAESATQAWQGEPPAHSPEGLTIAELEALLARKKAAQNSPGS</sequence>
<dbReference type="Gene3D" id="1.20.5.3310">
    <property type="match status" value="1"/>
</dbReference>
<keyword evidence="7" id="KW-0472">Membrane</keyword>
<organism evidence="9 10">
    <name type="scientific">[Myrmecia] bisecta</name>
    <dbReference type="NCBI Taxonomy" id="41462"/>
    <lineage>
        <taxon>Eukaryota</taxon>
        <taxon>Viridiplantae</taxon>
        <taxon>Chlorophyta</taxon>
        <taxon>core chlorophytes</taxon>
        <taxon>Trebouxiophyceae</taxon>
        <taxon>Trebouxiales</taxon>
        <taxon>Trebouxiaceae</taxon>
        <taxon>Myrmecia</taxon>
    </lineage>
</organism>
<feature type="compositionally biased region" description="Low complexity" evidence="8">
    <location>
        <begin position="120"/>
        <end position="137"/>
    </location>
</feature>
<evidence type="ECO:0000256" key="8">
    <source>
        <dbReference type="SAM" id="MobiDB-lite"/>
    </source>
</evidence>
<accession>A0AAW1Q4T6</accession>
<evidence type="ECO:0000313" key="10">
    <source>
        <dbReference type="Proteomes" id="UP001489004"/>
    </source>
</evidence>
<evidence type="ECO:0000313" key="9">
    <source>
        <dbReference type="EMBL" id="KAK9817014.1"/>
    </source>
</evidence>
<keyword evidence="2" id="KW-0813">Transport</keyword>
<evidence type="ECO:0000256" key="3">
    <source>
        <dbReference type="ARBA" id="ARBA00022692"/>
    </source>
</evidence>
<evidence type="ECO:0000256" key="1">
    <source>
        <dbReference type="ARBA" id="ARBA00004167"/>
    </source>
</evidence>
<evidence type="ECO:0000256" key="7">
    <source>
        <dbReference type="ARBA" id="ARBA00023136"/>
    </source>
</evidence>
<dbReference type="Proteomes" id="UP001489004">
    <property type="component" value="Unassembled WGS sequence"/>
</dbReference>
<keyword evidence="6" id="KW-0811">Translocation</keyword>
<name>A0AAW1Q4T6_9CHLO</name>
<keyword evidence="3" id="KW-0812">Transmembrane</keyword>
<evidence type="ECO:0000256" key="4">
    <source>
        <dbReference type="ARBA" id="ARBA00022927"/>
    </source>
</evidence>
<dbReference type="GO" id="GO:0016020">
    <property type="term" value="C:membrane"/>
    <property type="evidence" value="ECO:0007669"/>
    <property type="project" value="UniProtKB-SubCell"/>
</dbReference>
<proteinExistence type="predicted"/>
<dbReference type="InterPro" id="IPR003369">
    <property type="entry name" value="TatA/B/E"/>
</dbReference>
<evidence type="ECO:0000256" key="2">
    <source>
        <dbReference type="ARBA" id="ARBA00022448"/>
    </source>
</evidence>
<comment type="subcellular location">
    <subcellularLocation>
        <location evidence="1">Membrane</location>
        <topology evidence="1">Single-pass membrane protein</topology>
    </subcellularLocation>
</comment>
<feature type="region of interest" description="Disordered" evidence="8">
    <location>
        <begin position="117"/>
        <end position="198"/>
    </location>
</feature>
<dbReference type="PANTHER" id="PTHR33162">
    <property type="entry name" value="SEC-INDEPENDENT PROTEIN TRANSLOCASE PROTEIN TATA, CHLOROPLASTIC"/>
    <property type="match status" value="1"/>
</dbReference>
<keyword evidence="10" id="KW-1185">Reference proteome</keyword>
<keyword evidence="5" id="KW-1133">Transmembrane helix</keyword>